<feature type="compositionally biased region" description="Basic and acidic residues" evidence="3">
    <location>
        <begin position="183"/>
        <end position="200"/>
    </location>
</feature>
<keyword evidence="5" id="KW-1185">Reference proteome</keyword>
<dbReference type="EMBL" id="JAUEPP010000001">
    <property type="protein sequence ID" value="KAK3355713.1"/>
    <property type="molecule type" value="Genomic_DNA"/>
</dbReference>
<feature type="compositionally biased region" description="Low complexity" evidence="3">
    <location>
        <begin position="284"/>
        <end position="303"/>
    </location>
</feature>
<dbReference type="RefSeq" id="XP_062687091.1">
    <property type="nucleotide sequence ID" value="XM_062826122.1"/>
</dbReference>
<keyword evidence="2" id="KW-0175">Coiled coil</keyword>
<protein>
    <recommendedName>
        <fullName evidence="6">SPT2-domain-containing protein</fullName>
    </recommendedName>
</protein>
<accession>A0AAE0JQX2</accession>
<name>A0AAE0JQX2_9PEZI</name>
<feature type="compositionally biased region" description="Basic and acidic residues" evidence="3">
    <location>
        <begin position="359"/>
        <end position="390"/>
    </location>
</feature>
<gene>
    <name evidence="4" type="ORF">B0H65DRAFT_452816</name>
</gene>
<comment type="caution">
    <text evidence="4">The sequence shown here is derived from an EMBL/GenBank/DDBJ whole genome shotgun (WGS) entry which is preliminary data.</text>
</comment>
<reference evidence="4" key="1">
    <citation type="journal article" date="2023" name="Mol. Phylogenet. Evol.">
        <title>Genome-scale phylogeny and comparative genomics of the fungal order Sordariales.</title>
        <authorList>
            <person name="Hensen N."/>
            <person name="Bonometti L."/>
            <person name="Westerberg I."/>
            <person name="Brannstrom I.O."/>
            <person name="Guillou S."/>
            <person name="Cros-Aarteil S."/>
            <person name="Calhoun S."/>
            <person name="Haridas S."/>
            <person name="Kuo A."/>
            <person name="Mondo S."/>
            <person name="Pangilinan J."/>
            <person name="Riley R."/>
            <person name="LaButti K."/>
            <person name="Andreopoulos B."/>
            <person name="Lipzen A."/>
            <person name="Chen C."/>
            <person name="Yan M."/>
            <person name="Daum C."/>
            <person name="Ng V."/>
            <person name="Clum A."/>
            <person name="Steindorff A."/>
            <person name="Ohm R.A."/>
            <person name="Martin F."/>
            <person name="Silar P."/>
            <person name="Natvig D.O."/>
            <person name="Lalanne C."/>
            <person name="Gautier V."/>
            <person name="Ament-Velasquez S.L."/>
            <person name="Kruys A."/>
            <person name="Hutchinson M.I."/>
            <person name="Powell A.J."/>
            <person name="Barry K."/>
            <person name="Miller A.N."/>
            <person name="Grigoriev I.V."/>
            <person name="Debuchy R."/>
            <person name="Gladieux P."/>
            <person name="Hiltunen Thoren M."/>
            <person name="Johannesson H."/>
        </authorList>
    </citation>
    <scope>NUCLEOTIDE SEQUENCE</scope>
    <source>
        <strain evidence="4">CBS 560.94</strain>
    </source>
</reference>
<evidence type="ECO:0000313" key="5">
    <source>
        <dbReference type="Proteomes" id="UP001278500"/>
    </source>
</evidence>
<dbReference type="SMART" id="SM00784">
    <property type="entry name" value="SPT2"/>
    <property type="match status" value="1"/>
</dbReference>
<feature type="compositionally biased region" description="Polar residues" evidence="3">
    <location>
        <begin position="91"/>
        <end position="128"/>
    </location>
</feature>
<feature type="region of interest" description="Disordered" evidence="3">
    <location>
        <begin position="1"/>
        <end position="403"/>
    </location>
</feature>
<dbReference type="InterPro" id="IPR013256">
    <property type="entry name" value="Chromatin_SPT2"/>
</dbReference>
<reference evidence="4" key="2">
    <citation type="submission" date="2023-06" db="EMBL/GenBank/DDBJ databases">
        <authorList>
            <consortium name="Lawrence Berkeley National Laboratory"/>
            <person name="Haridas S."/>
            <person name="Hensen N."/>
            <person name="Bonometti L."/>
            <person name="Westerberg I."/>
            <person name="Brannstrom I.O."/>
            <person name="Guillou S."/>
            <person name="Cros-Aarteil S."/>
            <person name="Calhoun S."/>
            <person name="Kuo A."/>
            <person name="Mondo S."/>
            <person name="Pangilinan J."/>
            <person name="Riley R."/>
            <person name="Labutti K."/>
            <person name="Andreopoulos B."/>
            <person name="Lipzen A."/>
            <person name="Chen C."/>
            <person name="Yanf M."/>
            <person name="Daum C."/>
            <person name="Ng V."/>
            <person name="Clum A."/>
            <person name="Steindorff A."/>
            <person name="Ohm R."/>
            <person name="Martin F."/>
            <person name="Silar P."/>
            <person name="Natvig D."/>
            <person name="Lalanne C."/>
            <person name="Gautier V."/>
            <person name="Ament-Velasquez S.L."/>
            <person name="Kruys A."/>
            <person name="Hutchinson M.I."/>
            <person name="Powell A.J."/>
            <person name="Barry K."/>
            <person name="Miller A.N."/>
            <person name="Grigoriev I.V."/>
            <person name="Debuchy R."/>
            <person name="Gladieux P."/>
            <person name="Thoren M.H."/>
            <person name="Johannesson H."/>
        </authorList>
    </citation>
    <scope>NUCLEOTIDE SEQUENCE</scope>
    <source>
        <strain evidence="4">CBS 560.94</strain>
    </source>
</reference>
<feature type="compositionally biased region" description="Acidic residues" evidence="3">
    <location>
        <begin position="312"/>
        <end position="330"/>
    </location>
</feature>
<organism evidence="4 5">
    <name type="scientific">Neurospora tetraspora</name>
    <dbReference type="NCBI Taxonomy" id="94610"/>
    <lineage>
        <taxon>Eukaryota</taxon>
        <taxon>Fungi</taxon>
        <taxon>Dikarya</taxon>
        <taxon>Ascomycota</taxon>
        <taxon>Pezizomycotina</taxon>
        <taxon>Sordariomycetes</taxon>
        <taxon>Sordariomycetidae</taxon>
        <taxon>Sordariales</taxon>
        <taxon>Sordariaceae</taxon>
        <taxon>Neurospora</taxon>
    </lineage>
</organism>
<feature type="compositionally biased region" description="Low complexity" evidence="3">
    <location>
        <begin position="131"/>
        <end position="151"/>
    </location>
</feature>
<sequence length="403" mass="42910">MPISDLLASITGEKPSSSSTSTKDVPAASKRKADDDLRGSAPKAPRTEPATNGSARPNGNVTKPSTARPAERPTERPTGNANPTRPAEKTTGYTGTAQPRSSTKPTALVSSKTTSTQSRVGGTSSNGNKAPLSRPLVSRPAPSAPVAGSGPPKKRSYAEIMARAQANQPMLSAVGKIQHKKVEKQLTMKERKELKAEEAKKGKKDARPPTTGRSGVTAGPTRNGTNGTTVNRQRSTTPSAPAGAKSKASQNPVEEKKVKKAALATTGYQGTARPRPGATTTKPGASTSAGASRGRGMSGYGASFSRPRRREEEDEELDDFIEYDEDEDDGYGYGRRGGYESLEEDDSDMEAGLSDIDAEERRAEMAARKEDMEQEALEKKLKREKEERKRAALAKLKSRAGDR</sequence>
<dbReference type="Pfam" id="PF08243">
    <property type="entry name" value="SPT2"/>
    <property type="match status" value="1"/>
</dbReference>
<evidence type="ECO:0000256" key="1">
    <source>
        <dbReference type="ARBA" id="ARBA00006461"/>
    </source>
</evidence>
<dbReference type="AlphaFoldDB" id="A0AAE0JQX2"/>
<feature type="compositionally biased region" description="Low complexity" evidence="3">
    <location>
        <begin position="217"/>
        <end position="249"/>
    </location>
</feature>
<proteinExistence type="inferred from homology"/>
<feature type="compositionally biased region" description="Polar residues" evidence="3">
    <location>
        <begin position="49"/>
        <end position="65"/>
    </location>
</feature>
<dbReference type="GeneID" id="87863276"/>
<evidence type="ECO:0000256" key="3">
    <source>
        <dbReference type="SAM" id="MobiDB-lite"/>
    </source>
</evidence>
<feature type="compositionally biased region" description="Polar residues" evidence="3">
    <location>
        <begin position="14"/>
        <end position="23"/>
    </location>
</feature>
<evidence type="ECO:0008006" key="6">
    <source>
        <dbReference type="Google" id="ProtNLM"/>
    </source>
</evidence>
<evidence type="ECO:0000313" key="4">
    <source>
        <dbReference type="EMBL" id="KAK3355713.1"/>
    </source>
</evidence>
<evidence type="ECO:0000256" key="2">
    <source>
        <dbReference type="ARBA" id="ARBA00023054"/>
    </source>
</evidence>
<comment type="similarity">
    <text evidence="1">Belongs to the SPT2 family.</text>
</comment>
<dbReference type="Proteomes" id="UP001278500">
    <property type="component" value="Unassembled WGS sequence"/>
</dbReference>